<keyword evidence="1 2" id="KW-0807">Transducer</keyword>
<evidence type="ECO:0000313" key="5">
    <source>
        <dbReference type="EMBL" id="OAB47314.1"/>
    </source>
</evidence>
<dbReference type="InterPro" id="IPR004089">
    <property type="entry name" value="MCPsignal_dom"/>
</dbReference>
<dbReference type="InterPro" id="IPR035965">
    <property type="entry name" value="PAS-like_dom_sf"/>
</dbReference>
<dbReference type="SUPFAM" id="SSF58104">
    <property type="entry name" value="Methyl-accepting chemotaxis protein (MCP) signaling domain"/>
    <property type="match status" value="1"/>
</dbReference>
<organism evidence="5 6">
    <name type="scientific">Paenibacillus antarcticus</name>
    <dbReference type="NCBI Taxonomy" id="253703"/>
    <lineage>
        <taxon>Bacteria</taxon>
        <taxon>Bacillati</taxon>
        <taxon>Bacillota</taxon>
        <taxon>Bacilli</taxon>
        <taxon>Bacillales</taxon>
        <taxon>Paenibacillaceae</taxon>
        <taxon>Paenibacillus</taxon>
    </lineage>
</organism>
<dbReference type="Gene3D" id="1.10.287.950">
    <property type="entry name" value="Methyl-accepting chemotaxis protein"/>
    <property type="match status" value="1"/>
</dbReference>
<dbReference type="InterPro" id="IPR000014">
    <property type="entry name" value="PAS"/>
</dbReference>
<dbReference type="PANTHER" id="PTHR32089:SF112">
    <property type="entry name" value="LYSOZYME-LIKE PROTEIN-RELATED"/>
    <property type="match status" value="1"/>
</dbReference>
<feature type="domain" description="PAC" evidence="4">
    <location>
        <begin position="87"/>
        <end position="141"/>
    </location>
</feature>
<dbReference type="SMART" id="SM00283">
    <property type="entry name" value="MA"/>
    <property type="match status" value="1"/>
</dbReference>
<dbReference type="CDD" id="cd00130">
    <property type="entry name" value="PAS"/>
    <property type="match status" value="1"/>
</dbReference>
<keyword evidence="6" id="KW-1185">Reference proteome</keyword>
<proteinExistence type="predicted"/>
<dbReference type="NCBIfam" id="TIGR00229">
    <property type="entry name" value="sensory_box"/>
    <property type="match status" value="1"/>
</dbReference>
<dbReference type="RefSeq" id="WP_068647662.1">
    <property type="nucleotide sequence ID" value="NZ_CP043611.1"/>
</dbReference>
<dbReference type="OrthoDB" id="9765776at2"/>
<feature type="domain" description="Methyl-accepting transducer" evidence="3">
    <location>
        <begin position="126"/>
        <end position="308"/>
    </location>
</feature>
<dbReference type="PROSITE" id="PS50111">
    <property type="entry name" value="CHEMOTAXIS_TRANSDUC_2"/>
    <property type="match status" value="1"/>
</dbReference>
<dbReference type="Pfam" id="PF08448">
    <property type="entry name" value="PAS_4"/>
    <property type="match status" value="1"/>
</dbReference>
<dbReference type="EMBL" id="LVJI01000007">
    <property type="protein sequence ID" value="OAB47314.1"/>
    <property type="molecule type" value="Genomic_DNA"/>
</dbReference>
<evidence type="ECO:0000256" key="2">
    <source>
        <dbReference type="PROSITE-ProRule" id="PRU00284"/>
    </source>
</evidence>
<dbReference type="PANTHER" id="PTHR32089">
    <property type="entry name" value="METHYL-ACCEPTING CHEMOTAXIS PROTEIN MCPB"/>
    <property type="match status" value="1"/>
</dbReference>
<evidence type="ECO:0000259" key="4">
    <source>
        <dbReference type="PROSITE" id="PS50113"/>
    </source>
</evidence>
<name>A0A168Q2E3_9BACL</name>
<dbReference type="Pfam" id="PF00015">
    <property type="entry name" value="MCPsignal"/>
    <property type="match status" value="1"/>
</dbReference>
<dbReference type="PROSITE" id="PS50113">
    <property type="entry name" value="PAC"/>
    <property type="match status" value="1"/>
</dbReference>
<dbReference type="AlphaFoldDB" id="A0A168Q2E3"/>
<accession>A0A168Q2E3</accession>
<dbReference type="InterPro" id="IPR000700">
    <property type="entry name" value="PAS-assoc_C"/>
</dbReference>
<evidence type="ECO:0000256" key="1">
    <source>
        <dbReference type="ARBA" id="ARBA00023224"/>
    </source>
</evidence>
<dbReference type="GO" id="GO:0007165">
    <property type="term" value="P:signal transduction"/>
    <property type="evidence" value="ECO:0007669"/>
    <property type="project" value="UniProtKB-KW"/>
</dbReference>
<comment type="caution">
    <text evidence="5">The sequence shown here is derived from an EMBL/GenBank/DDBJ whole genome shotgun (WGS) entry which is preliminary data.</text>
</comment>
<protein>
    <submittedName>
        <fullName evidence="5">Chemotaxis protein</fullName>
    </submittedName>
</protein>
<dbReference type="Proteomes" id="UP000077355">
    <property type="component" value="Unassembled WGS sequence"/>
</dbReference>
<dbReference type="Gene3D" id="3.30.450.20">
    <property type="entry name" value="PAS domain"/>
    <property type="match status" value="1"/>
</dbReference>
<evidence type="ECO:0000259" key="3">
    <source>
        <dbReference type="PROSITE" id="PS50111"/>
    </source>
</evidence>
<evidence type="ECO:0000313" key="6">
    <source>
        <dbReference type="Proteomes" id="UP000077355"/>
    </source>
</evidence>
<dbReference type="GO" id="GO:0016020">
    <property type="term" value="C:membrane"/>
    <property type="evidence" value="ECO:0007669"/>
    <property type="project" value="InterPro"/>
</dbReference>
<gene>
    <name evidence="5" type="ORF">PBAT_06310</name>
</gene>
<reference evidence="5 6" key="1">
    <citation type="submission" date="2016-03" db="EMBL/GenBank/DDBJ databases">
        <title>Draft genome sequence of Paenibacillus antarcticus CECT 5836.</title>
        <authorList>
            <person name="Shin S.-K."/>
            <person name="Yi H."/>
        </authorList>
    </citation>
    <scope>NUCLEOTIDE SEQUENCE [LARGE SCALE GENOMIC DNA]</scope>
    <source>
        <strain evidence="5 6">CECT 5836</strain>
    </source>
</reference>
<dbReference type="SUPFAM" id="SSF55785">
    <property type="entry name" value="PYP-like sensor domain (PAS domain)"/>
    <property type="match status" value="1"/>
</dbReference>
<dbReference type="InterPro" id="IPR013656">
    <property type="entry name" value="PAS_4"/>
</dbReference>
<sequence>MGSLRNDKYSSTQVLEQSAVLAAMEQSLAMIEFDTEGKVLWVNANFARAMDYEASKMVGMMHKQFCTQEFVNSSEYVTLWKDLKSGRPFQEKILRVSKNQRLLWFEATYIPVYDAEGDVQAVIKVATDITHRENAMTQVTSGLQQMAENLLKRAEEGVSSSHQIASSIERVVKESDDNMQLLKLLEDKANSVRGIMKTIRDVASQTNLLALNAAIEAAHAGEHGRGFSVVATEVRKLSKQAEEATKEVNANLEGIAAQVAEIAKGTKRSQTVITDSQHRTQQAVDEFTGFGEAARQLDTQAKTLADML</sequence>